<evidence type="ECO:0000313" key="1">
    <source>
        <dbReference type="EMBL" id="QJW95040.1"/>
    </source>
</evidence>
<evidence type="ECO:0000313" key="2">
    <source>
        <dbReference type="Proteomes" id="UP000503447"/>
    </source>
</evidence>
<sequence>MRTAVVVLFVPLVGLAAPVPKETAGQKLAKVFGTPVDPNKDCKFAFDGKKLTVDVGKGDHGMHVAGNRTGAPRTLRAVEGDFAVEVTATPGDRPPGAKPAVPGHGFTFHSQGLLFWVDDRTYIRLEHARRDPPNGAVVTYVNWELFKDGQWLRAGGTADGLLDDTKPTRFRLTRKGNEVRGAWSQDGRKTWNELAAITLDLKAKAQVGVIAAHNTDAPFAATFEGFALTPATDAKK</sequence>
<dbReference type="AlphaFoldDB" id="A0A6M5YNU8"/>
<protein>
    <recommendedName>
        <fullName evidence="3">Beta-xylosidase C-terminal Concanavalin A-like domain-containing protein</fullName>
    </recommendedName>
</protein>
<evidence type="ECO:0008006" key="3">
    <source>
        <dbReference type="Google" id="ProtNLM"/>
    </source>
</evidence>
<dbReference type="Gene3D" id="2.60.120.200">
    <property type="match status" value="1"/>
</dbReference>
<dbReference type="KEGG" id="ftj:FTUN_2566"/>
<proteinExistence type="predicted"/>
<dbReference type="RefSeq" id="WP_171470914.1">
    <property type="nucleotide sequence ID" value="NZ_CP053452.2"/>
</dbReference>
<reference evidence="2" key="1">
    <citation type="submission" date="2020-05" db="EMBL/GenBank/DDBJ databases">
        <title>Frigoriglobus tundricola gen. nov., sp. nov., a psychrotolerant cellulolytic planctomycete of the family Gemmataceae with two divergent copies of 16S rRNA gene.</title>
        <authorList>
            <person name="Kulichevskaya I.S."/>
            <person name="Ivanova A.A."/>
            <person name="Naumoff D.G."/>
            <person name="Beletsky A.V."/>
            <person name="Rijpstra W.I.C."/>
            <person name="Sinninghe Damste J.S."/>
            <person name="Mardanov A.V."/>
            <person name="Ravin N.V."/>
            <person name="Dedysh S.N."/>
        </authorList>
    </citation>
    <scope>NUCLEOTIDE SEQUENCE [LARGE SCALE GENOMIC DNA]</scope>
    <source>
        <strain evidence="2">PL17</strain>
    </source>
</reference>
<dbReference type="EMBL" id="CP053452">
    <property type="protein sequence ID" value="QJW95040.1"/>
    <property type="molecule type" value="Genomic_DNA"/>
</dbReference>
<name>A0A6M5YNU8_9BACT</name>
<keyword evidence="2" id="KW-1185">Reference proteome</keyword>
<organism evidence="1 2">
    <name type="scientific">Frigoriglobus tundricola</name>
    <dbReference type="NCBI Taxonomy" id="2774151"/>
    <lineage>
        <taxon>Bacteria</taxon>
        <taxon>Pseudomonadati</taxon>
        <taxon>Planctomycetota</taxon>
        <taxon>Planctomycetia</taxon>
        <taxon>Gemmatales</taxon>
        <taxon>Gemmataceae</taxon>
        <taxon>Frigoriglobus</taxon>
    </lineage>
</organism>
<gene>
    <name evidence="1" type="ORF">FTUN_2566</name>
</gene>
<dbReference type="Proteomes" id="UP000503447">
    <property type="component" value="Chromosome"/>
</dbReference>
<accession>A0A6M5YNU8</accession>